<keyword evidence="2" id="KW-1185">Reference proteome</keyword>
<gene>
    <name evidence="1" type="ORF">BJ508DRAFT_309566</name>
</gene>
<dbReference type="Proteomes" id="UP000275078">
    <property type="component" value="Unassembled WGS sequence"/>
</dbReference>
<sequence length="418" mass="46742">MSVLLRQMLRRRLLEAESSQSVDIILRSLGQSNRRTTPHDTPSLLDRPFTISEKDYWTVKRILEEELRIDNLHLCYRHTSHKLVVSMTLPSEIHETGVEAAGSALLVMGSEAAILAAGSLDIHSRGWRTKGTARLLVADVEQKEDFVTYVGPDVQIHVLSNKVEDLVYPIFAGEIAYTQQYTKVARKCRNVIMGACGLLVMMFAIMINTDNDEKTIEYQSWDYVEKEGENEMVHSYRESPKVLMWSSDSGWQDGEISVPVSCLYHNLKPDIVASLDKAAIHRLFPSGRLGTMSFAQFGQDHCETLMDMMVGTPRLVTKELLASQKQGGYQHEDGQSTVLERTTSFGSSTASESVGDSSSGSIWLPDYSSKKYKAKRSKLDSTSVAEVLRTPGRVTRSQAALKGKRRIDMATVVRESGR</sequence>
<accession>A0A3N4I1U5</accession>
<dbReference type="AlphaFoldDB" id="A0A3N4I1U5"/>
<evidence type="ECO:0000313" key="1">
    <source>
        <dbReference type="EMBL" id="RPA78080.1"/>
    </source>
</evidence>
<evidence type="ECO:0000313" key="2">
    <source>
        <dbReference type="Proteomes" id="UP000275078"/>
    </source>
</evidence>
<reference evidence="1 2" key="1">
    <citation type="journal article" date="2018" name="Nat. Ecol. Evol.">
        <title>Pezizomycetes genomes reveal the molecular basis of ectomycorrhizal truffle lifestyle.</title>
        <authorList>
            <person name="Murat C."/>
            <person name="Payen T."/>
            <person name="Noel B."/>
            <person name="Kuo A."/>
            <person name="Morin E."/>
            <person name="Chen J."/>
            <person name="Kohler A."/>
            <person name="Krizsan K."/>
            <person name="Balestrini R."/>
            <person name="Da Silva C."/>
            <person name="Montanini B."/>
            <person name="Hainaut M."/>
            <person name="Levati E."/>
            <person name="Barry K.W."/>
            <person name="Belfiori B."/>
            <person name="Cichocki N."/>
            <person name="Clum A."/>
            <person name="Dockter R.B."/>
            <person name="Fauchery L."/>
            <person name="Guy J."/>
            <person name="Iotti M."/>
            <person name="Le Tacon F."/>
            <person name="Lindquist E.A."/>
            <person name="Lipzen A."/>
            <person name="Malagnac F."/>
            <person name="Mello A."/>
            <person name="Molinier V."/>
            <person name="Miyauchi S."/>
            <person name="Poulain J."/>
            <person name="Riccioni C."/>
            <person name="Rubini A."/>
            <person name="Sitrit Y."/>
            <person name="Splivallo R."/>
            <person name="Traeger S."/>
            <person name="Wang M."/>
            <person name="Zifcakova L."/>
            <person name="Wipf D."/>
            <person name="Zambonelli A."/>
            <person name="Paolocci F."/>
            <person name="Nowrousian M."/>
            <person name="Ottonello S."/>
            <person name="Baldrian P."/>
            <person name="Spatafora J.W."/>
            <person name="Henrissat B."/>
            <person name="Nagy L.G."/>
            <person name="Aury J.M."/>
            <person name="Wincker P."/>
            <person name="Grigoriev I.V."/>
            <person name="Bonfante P."/>
            <person name="Martin F.M."/>
        </authorList>
    </citation>
    <scope>NUCLEOTIDE SEQUENCE [LARGE SCALE GENOMIC DNA]</scope>
    <source>
        <strain evidence="1 2">RN42</strain>
    </source>
</reference>
<dbReference type="EMBL" id="ML119716">
    <property type="protein sequence ID" value="RPA78080.1"/>
    <property type="molecule type" value="Genomic_DNA"/>
</dbReference>
<protein>
    <submittedName>
        <fullName evidence="1">Uncharacterized protein</fullName>
    </submittedName>
</protein>
<name>A0A3N4I1U5_ASCIM</name>
<organism evidence="1 2">
    <name type="scientific">Ascobolus immersus RN42</name>
    <dbReference type="NCBI Taxonomy" id="1160509"/>
    <lineage>
        <taxon>Eukaryota</taxon>
        <taxon>Fungi</taxon>
        <taxon>Dikarya</taxon>
        <taxon>Ascomycota</taxon>
        <taxon>Pezizomycotina</taxon>
        <taxon>Pezizomycetes</taxon>
        <taxon>Pezizales</taxon>
        <taxon>Ascobolaceae</taxon>
        <taxon>Ascobolus</taxon>
    </lineage>
</organism>
<proteinExistence type="predicted"/>